<dbReference type="AlphaFoldDB" id="A0A4R2ME56"/>
<dbReference type="Pfam" id="PF06245">
    <property type="entry name" value="DUF1015"/>
    <property type="match status" value="1"/>
</dbReference>
<evidence type="ECO:0000313" key="2">
    <source>
        <dbReference type="Proteomes" id="UP000295106"/>
    </source>
</evidence>
<name>A0A4R2ME56_RUBGE</name>
<dbReference type="InterPro" id="IPR008323">
    <property type="entry name" value="UCP033563"/>
</dbReference>
<organism evidence="1 2">
    <name type="scientific">Rubrivivax gelatinosus</name>
    <name type="common">Rhodocyclus gelatinosus</name>
    <name type="synonym">Rhodopseudomonas gelatinosa</name>
    <dbReference type="NCBI Taxonomy" id="28068"/>
    <lineage>
        <taxon>Bacteria</taxon>
        <taxon>Pseudomonadati</taxon>
        <taxon>Pseudomonadota</taxon>
        <taxon>Betaproteobacteria</taxon>
        <taxon>Burkholderiales</taxon>
        <taxon>Sphaerotilaceae</taxon>
        <taxon>Rubrivivax</taxon>
    </lineage>
</organism>
<reference evidence="1 2" key="1">
    <citation type="submission" date="2019-03" db="EMBL/GenBank/DDBJ databases">
        <title>Genomic Encyclopedia of Type Strains, Phase IV (KMG-IV): sequencing the most valuable type-strain genomes for metagenomic binning, comparative biology and taxonomic classification.</title>
        <authorList>
            <person name="Goeker M."/>
        </authorList>
    </citation>
    <scope>NUCLEOTIDE SEQUENCE [LARGE SCALE GENOMIC DNA]</scope>
    <source>
        <strain evidence="1 2">DSM 1709</strain>
    </source>
</reference>
<dbReference type="PANTHER" id="PTHR36454:SF1">
    <property type="entry name" value="DUF1015 DOMAIN-CONTAINING PROTEIN"/>
    <property type="match status" value="1"/>
</dbReference>
<sequence length="438" mass="46906">MPAPSFRPPQLLLPRADLDLQRWSVIACDQYTSDPGYWQQVEQAVGDAPSALRLIYPEVFLASADKPERIAAIQTAMRRYAASGLLRPHAGTVLVERTLADGRVRRGLMLELDLEQYDYTPGSASAIRPTEGTIVERIAPRLEVRRDAELELPHILVLIDDPARTVIEPLAAERDRLAPLYDTALMLGGGRVAGFAPDAALQAQALAALQALGDADAFAARHGLPAGTAPMLFAVGDGNHSLATAKANWARLKSTAGPEHPARWALVEVENIHDPAMEFAPIHRLLIGVTADLRAALAAHFGTRVQIVEQPDAAAMRAALAAQPRSLHAAGLLQPGGRHALVVVQGAPAAQLDVASFQGFVDALLAQGGAQEVDYVHGDEALARLAAQPGHAGLHLATLGKSELIARVAQHGPLPRKSFSMGEADEKRFYLEARRIRP</sequence>
<dbReference type="PANTHER" id="PTHR36454">
    <property type="entry name" value="LMO2823 PROTEIN"/>
    <property type="match status" value="1"/>
</dbReference>
<evidence type="ECO:0000313" key="1">
    <source>
        <dbReference type="EMBL" id="TCP03475.1"/>
    </source>
</evidence>
<dbReference type="RefSeq" id="WP_132646078.1">
    <property type="nucleotide sequence ID" value="NZ_CP181386.1"/>
</dbReference>
<protein>
    <submittedName>
        <fullName evidence="1">Uncharacterized protein DUF1015</fullName>
    </submittedName>
</protein>
<accession>A0A4R2ME56</accession>
<comment type="caution">
    <text evidence="1">The sequence shown here is derived from an EMBL/GenBank/DDBJ whole genome shotgun (WGS) entry which is preliminary data.</text>
</comment>
<proteinExistence type="predicted"/>
<dbReference type="GeneID" id="99685651"/>
<gene>
    <name evidence="1" type="ORF">EV684_104196</name>
</gene>
<dbReference type="EMBL" id="SLXD01000004">
    <property type="protein sequence ID" value="TCP03475.1"/>
    <property type="molecule type" value="Genomic_DNA"/>
</dbReference>
<dbReference type="Proteomes" id="UP000295106">
    <property type="component" value="Unassembled WGS sequence"/>
</dbReference>
<dbReference type="OrthoDB" id="6396832at2"/>